<evidence type="ECO:0000313" key="2">
    <source>
        <dbReference type="Proteomes" id="UP000799766"/>
    </source>
</evidence>
<proteinExistence type="predicted"/>
<dbReference type="AlphaFoldDB" id="A0A6A6NQ25"/>
<keyword evidence="2" id="KW-1185">Reference proteome</keyword>
<name>A0A6A6NQ25_9PEZI</name>
<dbReference type="EMBL" id="MU001697">
    <property type="protein sequence ID" value="KAF2453504.1"/>
    <property type="molecule type" value="Genomic_DNA"/>
</dbReference>
<accession>A0A6A6NQ25</accession>
<dbReference type="OrthoDB" id="3796964at2759"/>
<evidence type="ECO:0000313" key="1">
    <source>
        <dbReference type="EMBL" id="KAF2453504.1"/>
    </source>
</evidence>
<protein>
    <recommendedName>
        <fullName evidence="3">SprT-like domain-containing protein</fullName>
    </recommendedName>
</protein>
<organism evidence="1 2">
    <name type="scientific">Lineolata rhizophorae</name>
    <dbReference type="NCBI Taxonomy" id="578093"/>
    <lineage>
        <taxon>Eukaryota</taxon>
        <taxon>Fungi</taxon>
        <taxon>Dikarya</taxon>
        <taxon>Ascomycota</taxon>
        <taxon>Pezizomycotina</taxon>
        <taxon>Dothideomycetes</taxon>
        <taxon>Dothideomycetes incertae sedis</taxon>
        <taxon>Lineolatales</taxon>
        <taxon>Lineolataceae</taxon>
        <taxon>Lineolata</taxon>
    </lineage>
</organism>
<gene>
    <name evidence="1" type="ORF">BDY21DRAFT_374824</name>
</gene>
<sequence>MPGAKSCNRQHAPIQHISDPMTKCRCGARLPRLPPDFLSFEIQKLRRHGYDPVDVAFWLMAASGHRQHPAGEPRARIDEGARLTRFAFIERNHHVHGADPAAMRAVLEHVARDLNGALFNGYLEVPAVRWERERAPRLEDDVWVKGRYIRETNTIELFEEGLLRDMNVPRVLGALVHQLVHAFLTQYSCKASQCQRWYETELCMGPDGHGRAFQVLAFFMEKMCILMFGDPEFDVFGEMLKMLHPYKATVKEDDAVEALPFLFGDTELHERYKLTSEDLGLQLGRPPIHSSRLGNPFVQGIASNPLPRRLGKRPEHM</sequence>
<reference evidence="1" key="1">
    <citation type="journal article" date="2020" name="Stud. Mycol.">
        <title>101 Dothideomycetes genomes: a test case for predicting lifestyles and emergence of pathogens.</title>
        <authorList>
            <person name="Haridas S."/>
            <person name="Albert R."/>
            <person name="Binder M."/>
            <person name="Bloem J."/>
            <person name="Labutti K."/>
            <person name="Salamov A."/>
            <person name="Andreopoulos B."/>
            <person name="Baker S."/>
            <person name="Barry K."/>
            <person name="Bills G."/>
            <person name="Bluhm B."/>
            <person name="Cannon C."/>
            <person name="Castanera R."/>
            <person name="Culley D."/>
            <person name="Daum C."/>
            <person name="Ezra D."/>
            <person name="Gonzalez J."/>
            <person name="Henrissat B."/>
            <person name="Kuo A."/>
            <person name="Liang C."/>
            <person name="Lipzen A."/>
            <person name="Lutzoni F."/>
            <person name="Magnuson J."/>
            <person name="Mondo S."/>
            <person name="Nolan M."/>
            <person name="Ohm R."/>
            <person name="Pangilinan J."/>
            <person name="Park H.-J."/>
            <person name="Ramirez L."/>
            <person name="Alfaro M."/>
            <person name="Sun H."/>
            <person name="Tritt A."/>
            <person name="Yoshinaga Y."/>
            <person name="Zwiers L.-H."/>
            <person name="Turgeon B."/>
            <person name="Goodwin S."/>
            <person name="Spatafora J."/>
            <person name="Crous P."/>
            <person name="Grigoriev I."/>
        </authorList>
    </citation>
    <scope>NUCLEOTIDE SEQUENCE</scope>
    <source>
        <strain evidence="1">ATCC 16933</strain>
    </source>
</reference>
<evidence type="ECO:0008006" key="3">
    <source>
        <dbReference type="Google" id="ProtNLM"/>
    </source>
</evidence>
<dbReference type="Proteomes" id="UP000799766">
    <property type="component" value="Unassembled WGS sequence"/>
</dbReference>